<dbReference type="GO" id="GO:0016740">
    <property type="term" value="F:transferase activity"/>
    <property type="evidence" value="ECO:0007669"/>
    <property type="project" value="UniProtKB-ARBA"/>
</dbReference>
<dbReference type="SUPFAM" id="SSF55681">
    <property type="entry name" value="Class II aaRS and biotin synthetases"/>
    <property type="match status" value="1"/>
</dbReference>
<dbReference type="Pfam" id="PF03099">
    <property type="entry name" value="BPL_LplA_LipB"/>
    <property type="match status" value="1"/>
</dbReference>
<dbReference type="Pfam" id="PF08279">
    <property type="entry name" value="HTH_11"/>
    <property type="match status" value="1"/>
</dbReference>
<gene>
    <name evidence="5" type="primary">birA</name>
    <name evidence="7" type="ORF">SAMN02745118_02701</name>
</gene>
<feature type="binding site" evidence="5">
    <location>
        <position position="120"/>
    </location>
    <ligand>
        <name>biotin</name>
        <dbReference type="ChEBI" id="CHEBI:57586"/>
    </ligand>
</feature>
<keyword evidence="8" id="KW-1185">Reference proteome</keyword>
<feature type="DNA-binding region" description="H-T-H motif" evidence="5">
    <location>
        <begin position="25"/>
        <end position="44"/>
    </location>
</feature>
<evidence type="ECO:0000313" key="8">
    <source>
        <dbReference type="Proteomes" id="UP000190625"/>
    </source>
</evidence>
<organism evidence="7 8">
    <name type="scientific">Selenihalanaerobacter shriftii</name>
    <dbReference type="NCBI Taxonomy" id="142842"/>
    <lineage>
        <taxon>Bacteria</taxon>
        <taxon>Bacillati</taxon>
        <taxon>Bacillota</taxon>
        <taxon>Clostridia</taxon>
        <taxon>Halanaerobiales</taxon>
        <taxon>Halobacteroidaceae</taxon>
        <taxon>Selenihalanaerobacter</taxon>
    </lineage>
</organism>
<dbReference type="InterPro" id="IPR004408">
    <property type="entry name" value="Biotin_CoA_COase_ligase"/>
</dbReference>
<comment type="similarity">
    <text evidence="5">Belongs to the biotin--protein ligase family.</text>
</comment>
<dbReference type="AlphaFoldDB" id="A0A1T4QV07"/>
<comment type="catalytic activity">
    <reaction evidence="5">
        <text>biotin + L-lysyl-[protein] + ATP = N(6)-biotinyl-L-lysyl-[protein] + AMP + diphosphate + H(+)</text>
        <dbReference type="Rhea" id="RHEA:11756"/>
        <dbReference type="Rhea" id="RHEA-COMP:9752"/>
        <dbReference type="Rhea" id="RHEA-COMP:10505"/>
        <dbReference type="ChEBI" id="CHEBI:15378"/>
        <dbReference type="ChEBI" id="CHEBI:29969"/>
        <dbReference type="ChEBI" id="CHEBI:30616"/>
        <dbReference type="ChEBI" id="CHEBI:33019"/>
        <dbReference type="ChEBI" id="CHEBI:57586"/>
        <dbReference type="ChEBI" id="CHEBI:83144"/>
        <dbReference type="ChEBI" id="CHEBI:456215"/>
        <dbReference type="EC" id="6.3.4.15"/>
    </reaction>
</comment>
<keyword evidence="3 5" id="KW-0067">ATP-binding</keyword>
<dbReference type="PANTHER" id="PTHR12835">
    <property type="entry name" value="BIOTIN PROTEIN LIGASE"/>
    <property type="match status" value="1"/>
</dbReference>
<dbReference type="InterPro" id="IPR004143">
    <property type="entry name" value="BPL_LPL_catalytic"/>
</dbReference>
<keyword evidence="2 5" id="KW-0547">Nucleotide-binding</keyword>
<dbReference type="Proteomes" id="UP000190625">
    <property type="component" value="Unassembled WGS sequence"/>
</dbReference>
<keyword evidence="5" id="KW-0678">Repressor</keyword>
<dbReference type="RefSeq" id="WP_078811089.1">
    <property type="nucleotide sequence ID" value="NZ_FUWM01000033.1"/>
</dbReference>
<dbReference type="SUPFAM" id="SSF46785">
    <property type="entry name" value="Winged helix' DNA-binding domain"/>
    <property type="match status" value="1"/>
</dbReference>
<protein>
    <recommendedName>
        <fullName evidence="5">Bifunctional ligase/repressor BirA</fullName>
    </recommendedName>
    <alternativeName>
        <fullName evidence="5">Biotin--[acetyl-CoA-carboxylase] ligase</fullName>
        <ecNumber evidence="5">6.3.4.15</ecNumber>
    </alternativeName>
    <alternativeName>
        <fullName evidence="5">Biotin--protein ligase</fullName>
    </alternativeName>
    <alternativeName>
        <fullName evidence="5">Biotin-[acetyl-CoA carboxylase] synthetase</fullName>
    </alternativeName>
</protein>
<dbReference type="EC" id="6.3.4.15" evidence="5"/>
<keyword evidence="5" id="KW-0238">DNA-binding</keyword>
<evidence type="ECO:0000256" key="5">
    <source>
        <dbReference type="HAMAP-Rule" id="MF_00978"/>
    </source>
</evidence>
<evidence type="ECO:0000256" key="4">
    <source>
        <dbReference type="ARBA" id="ARBA00023267"/>
    </source>
</evidence>
<dbReference type="InterPro" id="IPR008988">
    <property type="entry name" value="Transcriptional_repressor_C"/>
</dbReference>
<dbReference type="EMBL" id="FUWM01000033">
    <property type="protein sequence ID" value="SKA07436.1"/>
    <property type="molecule type" value="Genomic_DNA"/>
</dbReference>
<proteinExistence type="inferred from homology"/>
<dbReference type="InterPro" id="IPR045864">
    <property type="entry name" value="aa-tRNA-synth_II/BPL/LPL"/>
</dbReference>
<feature type="binding site" evidence="5">
    <location>
        <begin position="96"/>
        <end position="98"/>
    </location>
    <ligand>
        <name>biotin</name>
        <dbReference type="ChEBI" id="CHEBI:57586"/>
    </ligand>
</feature>
<dbReference type="PROSITE" id="PS51733">
    <property type="entry name" value="BPL_LPL_CATALYTIC"/>
    <property type="match status" value="1"/>
</dbReference>
<name>A0A1T4QV07_9FIRM</name>
<evidence type="ECO:0000256" key="2">
    <source>
        <dbReference type="ARBA" id="ARBA00022741"/>
    </source>
</evidence>
<dbReference type="InterPro" id="IPR013196">
    <property type="entry name" value="HTH_11"/>
</dbReference>
<dbReference type="InterPro" id="IPR036390">
    <property type="entry name" value="WH_DNA-bd_sf"/>
</dbReference>
<evidence type="ECO:0000259" key="6">
    <source>
        <dbReference type="PROSITE" id="PS51733"/>
    </source>
</evidence>
<dbReference type="Pfam" id="PF02237">
    <property type="entry name" value="BPL_C"/>
    <property type="match status" value="1"/>
</dbReference>
<keyword evidence="5" id="KW-0805">Transcription regulation</keyword>
<dbReference type="SUPFAM" id="SSF50037">
    <property type="entry name" value="C-terminal domain of transcriptional repressors"/>
    <property type="match status" value="1"/>
</dbReference>
<keyword evidence="5" id="KW-0804">Transcription</keyword>
<dbReference type="Gene3D" id="1.10.10.10">
    <property type="entry name" value="Winged helix-like DNA-binding domain superfamily/Winged helix DNA-binding domain"/>
    <property type="match status" value="1"/>
</dbReference>
<dbReference type="NCBIfam" id="TIGR00121">
    <property type="entry name" value="birA_ligase"/>
    <property type="match status" value="1"/>
</dbReference>
<accession>A0A1T4QV07</accession>
<dbReference type="GO" id="GO:0004077">
    <property type="term" value="F:biotin--[biotin carboxyl-carrier protein] ligase activity"/>
    <property type="evidence" value="ECO:0007669"/>
    <property type="project" value="UniProtKB-UniRule"/>
</dbReference>
<dbReference type="GO" id="GO:0005524">
    <property type="term" value="F:ATP binding"/>
    <property type="evidence" value="ECO:0007669"/>
    <property type="project" value="UniProtKB-UniRule"/>
</dbReference>
<feature type="binding site" evidence="5">
    <location>
        <position position="190"/>
    </location>
    <ligand>
        <name>biotin</name>
        <dbReference type="ChEBI" id="CHEBI:57586"/>
    </ligand>
</feature>
<dbReference type="GO" id="GO:0009249">
    <property type="term" value="P:protein lipoylation"/>
    <property type="evidence" value="ECO:0007669"/>
    <property type="project" value="UniProtKB-ARBA"/>
</dbReference>
<comment type="function">
    <text evidence="5">Acts both as a biotin--[acetyl-CoA-carboxylase] ligase and a repressor.</text>
</comment>
<feature type="domain" description="BPL/LPL catalytic" evidence="6">
    <location>
        <begin position="73"/>
        <end position="263"/>
    </location>
</feature>
<dbReference type="STRING" id="142842.SAMN02745118_02701"/>
<reference evidence="8" key="1">
    <citation type="submission" date="2017-02" db="EMBL/GenBank/DDBJ databases">
        <authorList>
            <person name="Varghese N."/>
            <person name="Submissions S."/>
        </authorList>
    </citation>
    <scope>NUCLEOTIDE SEQUENCE [LARGE SCALE GENOMIC DNA]</scope>
    <source>
        <strain evidence="8">ATCC BAA-73</strain>
    </source>
</reference>
<dbReference type="OrthoDB" id="9807064at2"/>
<dbReference type="InterPro" id="IPR003142">
    <property type="entry name" value="BPL_C"/>
</dbReference>
<dbReference type="GO" id="GO:0005737">
    <property type="term" value="C:cytoplasm"/>
    <property type="evidence" value="ECO:0007669"/>
    <property type="project" value="TreeGrafter"/>
</dbReference>
<evidence type="ECO:0000256" key="3">
    <source>
        <dbReference type="ARBA" id="ARBA00022840"/>
    </source>
</evidence>
<dbReference type="InterPro" id="IPR036388">
    <property type="entry name" value="WH-like_DNA-bd_sf"/>
</dbReference>
<sequence length="331" mass="37380">MTKTSERKQQVLQILHDNESEYISGQKLSDQLKVSRTTIWKYVKSLREQGYLIDSSSKLGYRLIKAPDILSPEEIKRDLETDVLGSEVIYYEQVESTNNLAEVKARKGAIEGTIIIAKEQVGGKGRLGREYFCPSEGVWFSVILRPDLKPTFASQLNFVAAVALARTIEQLTNLQPGIKWPNDILINQRKVSGILTEMNAEIDRVNYVILGLGINLNIEKAEFPEELIRKATSVKEEFGKEVSKLDFFLSLLHELEKEYVKLQEDGFGSVLQGWRDYNITLGKEVKVNNVREVLKGQAIDVDDEGALLIKLEDGTVERVIAGDVTLNTEYN</sequence>
<keyword evidence="4 5" id="KW-0092">Biotin</keyword>
<dbReference type="HAMAP" id="MF_00978">
    <property type="entry name" value="Bifunct_BirA"/>
    <property type="match status" value="1"/>
</dbReference>
<dbReference type="GO" id="GO:0006355">
    <property type="term" value="P:regulation of DNA-templated transcription"/>
    <property type="evidence" value="ECO:0007669"/>
    <property type="project" value="UniProtKB-UniRule"/>
</dbReference>
<dbReference type="CDD" id="cd16442">
    <property type="entry name" value="BPL"/>
    <property type="match status" value="1"/>
</dbReference>
<evidence type="ECO:0000313" key="7">
    <source>
        <dbReference type="EMBL" id="SKA07436.1"/>
    </source>
</evidence>
<dbReference type="GO" id="GO:0003677">
    <property type="term" value="F:DNA binding"/>
    <property type="evidence" value="ECO:0007669"/>
    <property type="project" value="UniProtKB-UniRule"/>
</dbReference>
<dbReference type="Gene3D" id="3.30.930.10">
    <property type="entry name" value="Bira Bifunctional Protein, Domain 2"/>
    <property type="match status" value="1"/>
</dbReference>
<dbReference type="Gene3D" id="2.30.30.100">
    <property type="match status" value="1"/>
</dbReference>
<evidence type="ECO:0000256" key="1">
    <source>
        <dbReference type="ARBA" id="ARBA00022598"/>
    </source>
</evidence>
<keyword evidence="1 5" id="KW-0436">Ligase</keyword>
<dbReference type="InterPro" id="IPR030855">
    <property type="entry name" value="Bifunct_BirA"/>
</dbReference>
<comment type="caution">
    <text evidence="5">Lacks conserved residue(s) required for the propagation of feature annotation.</text>
</comment>
<dbReference type="PANTHER" id="PTHR12835:SF5">
    <property type="entry name" value="BIOTIN--PROTEIN LIGASE"/>
    <property type="match status" value="1"/>
</dbReference>